<accession>A0ACC1T9X0</accession>
<reference evidence="1" key="1">
    <citation type="submission" date="2022-07" db="EMBL/GenBank/DDBJ databases">
        <title>Genome Sequence of Phlebia brevispora.</title>
        <authorList>
            <person name="Buettner E."/>
        </authorList>
    </citation>
    <scope>NUCLEOTIDE SEQUENCE</scope>
    <source>
        <strain evidence="1">MPL23</strain>
    </source>
</reference>
<protein>
    <submittedName>
        <fullName evidence="1">Uncharacterized protein</fullName>
    </submittedName>
</protein>
<proteinExistence type="predicted"/>
<evidence type="ECO:0000313" key="2">
    <source>
        <dbReference type="Proteomes" id="UP001148662"/>
    </source>
</evidence>
<gene>
    <name evidence="1" type="ORF">NM688_g1939</name>
</gene>
<sequence>MVVKLVRTAQRSSAHCAPVATVAANVHSETSLTQSSAFHGALGPGEIWWRDQGVWLEERGYKLRMRYRLDWKPSWEGKRKQFWYCEDGLPLLYSQFMDAIRVQDNAMVGLKKISLMTSKHEVEFAESILPSLPQEERNHCVPILDVLRVPDGGTVILVMPFLRPFYSPPFQSVSEVVDFCHQVLEVPTHISFPIELSHIPQGLDFMHDHHIAHRFHPASPDKDAALKKKAKHYTRTQRPVKYYFIDFGISEQYLLAPEKNGVPSALAPVHVGGDRTVPEFQGSATTHDPFPADVYYVGNLLREYILEKYCGLEPLEPLIHDMVQADPTARPSTKKVMERFNQLRADKASPLRSKHKRIVPKGETLITGLFKDIRYTLQTVVRTGRRFLLFALFTSDYNPPRYCAPVPRSCLICASRYSSSPEVNSTFANGIIRRIHCG</sequence>
<organism evidence="1 2">
    <name type="scientific">Phlebia brevispora</name>
    <dbReference type="NCBI Taxonomy" id="194682"/>
    <lineage>
        <taxon>Eukaryota</taxon>
        <taxon>Fungi</taxon>
        <taxon>Dikarya</taxon>
        <taxon>Basidiomycota</taxon>
        <taxon>Agaricomycotina</taxon>
        <taxon>Agaricomycetes</taxon>
        <taxon>Polyporales</taxon>
        <taxon>Meruliaceae</taxon>
        <taxon>Phlebia</taxon>
    </lineage>
</organism>
<dbReference type="EMBL" id="JANHOG010000227">
    <property type="protein sequence ID" value="KAJ3556605.1"/>
    <property type="molecule type" value="Genomic_DNA"/>
</dbReference>
<keyword evidence="2" id="KW-1185">Reference proteome</keyword>
<name>A0ACC1T9X0_9APHY</name>
<evidence type="ECO:0000313" key="1">
    <source>
        <dbReference type="EMBL" id="KAJ3556605.1"/>
    </source>
</evidence>
<dbReference type="Proteomes" id="UP001148662">
    <property type="component" value="Unassembled WGS sequence"/>
</dbReference>
<comment type="caution">
    <text evidence="1">The sequence shown here is derived from an EMBL/GenBank/DDBJ whole genome shotgun (WGS) entry which is preliminary data.</text>
</comment>